<evidence type="ECO:0008006" key="4">
    <source>
        <dbReference type="Google" id="ProtNLM"/>
    </source>
</evidence>
<name>A0A290Q8H4_9BACT</name>
<dbReference type="RefSeq" id="WP_096056646.1">
    <property type="nucleotide sequence ID" value="NZ_CP023344.1"/>
</dbReference>
<protein>
    <recommendedName>
        <fullName evidence="4">Spondin domain-containing protein</fullName>
    </recommendedName>
</protein>
<organism evidence="2 3">
    <name type="scientific">Nibricoccus aquaticus</name>
    <dbReference type="NCBI Taxonomy" id="2576891"/>
    <lineage>
        <taxon>Bacteria</taxon>
        <taxon>Pseudomonadati</taxon>
        <taxon>Verrucomicrobiota</taxon>
        <taxon>Opitutia</taxon>
        <taxon>Opitutales</taxon>
        <taxon>Opitutaceae</taxon>
        <taxon>Nibricoccus</taxon>
    </lineage>
</organism>
<gene>
    <name evidence="2" type="ORF">CMV30_14155</name>
</gene>
<proteinExistence type="predicted"/>
<sequence>MKLKVVFTLLFLAGSAYSQLIPIREESGFLSSYGEVSPLTFTLTYDGPAVVHETHGRVPTSLSVNLRAGFSAAPALAEDQSVGASLHGVGLHHFAAKPVPAAAETPAPTALDLALFAVDSRTPSDSFPSKQDQGVLALITASTVP</sequence>
<dbReference type="EMBL" id="CP023344">
    <property type="protein sequence ID" value="ATC65015.1"/>
    <property type="molecule type" value="Genomic_DNA"/>
</dbReference>
<reference evidence="2 3" key="1">
    <citation type="submission" date="2017-09" db="EMBL/GenBank/DDBJ databases">
        <title>Complete genome sequence of Verrucomicrobial strain HZ-65, isolated from freshwater.</title>
        <authorList>
            <person name="Choi A."/>
        </authorList>
    </citation>
    <scope>NUCLEOTIDE SEQUENCE [LARGE SCALE GENOMIC DNA]</scope>
    <source>
        <strain evidence="2 3">HZ-65</strain>
    </source>
</reference>
<keyword evidence="3" id="KW-1185">Reference proteome</keyword>
<dbReference type="AlphaFoldDB" id="A0A290Q8H4"/>
<dbReference type="Proteomes" id="UP000217265">
    <property type="component" value="Chromosome"/>
</dbReference>
<feature type="chain" id="PRO_5012131936" description="Spondin domain-containing protein" evidence="1">
    <location>
        <begin position="19"/>
        <end position="145"/>
    </location>
</feature>
<dbReference type="KEGG" id="vbh:CMV30_14155"/>
<accession>A0A290Q8H4</accession>
<evidence type="ECO:0000313" key="3">
    <source>
        <dbReference type="Proteomes" id="UP000217265"/>
    </source>
</evidence>
<keyword evidence="1" id="KW-0732">Signal</keyword>
<feature type="signal peptide" evidence="1">
    <location>
        <begin position="1"/>
        <end position="18"/>
    </location>
</feature>
<evidence type="ECO:0000313" key="2">
    <source>
        <dbReference type="EMBL" id="ATC65015.1"/>
    </source>
</evidence>
<evidence type="ECO:0000256" key="1">
    <source>
        <dbReference type="SAM" id="SignalP"/>
    </source>
</evidence>